<sequence>MTAAAVTVYTTGPQCQKCNLTKRFLNKRGIPFKEVRLDNDPDTLDQLKANGFGIAPVVEARIPDGSVDRWCDFRLDRLEALVKAMAA</sequence>
<dbReference type="EMBL" id="MN945904">
    <property type="protein sequence ID" value="QIG61841.1"/>
    <property type="molecule type" value="Genomic_DNA"/>
</dbReference>
<evidence type="ECO:0000313" key="2">
    <source>
        <dbReference type="EMBL" id="QIG61841.1"/>
    </source>
</evidence>
<accession>A0A6G6XSV9</accession>
<dbReference type="Proteomes" id="UP000503362">
    <property type="component" value="Segment"/>
</dbReference>
<name>A0A6G6XSV9_9CAUD</name>
<evidence type="ECO:0000313" key="3">
    <source>
        <dbReference type="Proteomes" id="UP000503362"/>
    </source>
</evidence>
<protein>
    <submittedName>
        <fullName evidence="2">NrdH-like glutaredoxin</fullName>
    </submittedName>
</protein>
<dbReference type="InterPro" id="IPR036249">
    <property type="entry name" value="Thioredoxin-like_sf"/>
</dbReference>
<dbReference type="SUPFAM" id="SSF52833">
    <property type="entry name" value="Thioredoxin-like"/>
    <property type="match status" value="1"/>
</dbReference>
<dbReference type="CDD" id="cd02976">
    <property type="entry name" value="NrdH"/>
    <property type="match status" value="1"/>
</dbReference>
<gene>
    <name evidence="2" type="primary">72</name>
    <name evidence="2" type="ORF">SEA_EPONINE_72</name>
</gene>
<feature type="domain" description="Glutaredoxin" evidence="1">
    <location>
        <begin position="6"/>
        <end position="58"/>
    </location>
</feature>
<evidence type="ECO:0000259" key="1">
    <source>
        <dbReference type="Pfam" id="PF00462"/>
    </source>
</evidence>
<dbReference type="PROSITE" id="PS51354">
    <property type="entry name" value="GLUTAREDOXIN_2"/>
    <property type="match status" value="1"/>
</dbReference>
<keyword evidence="3" id="KW-1185">Reference proteome</keyword>
<dbReference type="GeneID" id="60321816"/>
<dbReference type="RefSeq" id="YP_009950412.1">
    <property type="nucleotide sequence ID" value="NC_051590.1"/>
</dbReference>
<reference evidence="2 3" key="1">
    <citation type="submission" date="2020-01" db="EMBL/GenBank/DDBJ databases">
        <authorList>
            <person name="Mansi R."/>
            <person name="Bartek K."/>
            <person name="Buck J.M."/>
            <person name="Mohammed H.T."/>
            <person name="Kenna M.A."/>
            <person name="Ware V.C."/>
            <person name="Garlena R.A."/>
            <person name="Russell D.A."/>
            <person name="Pope W.H."/>
            <person name="Jacobs-Sera D."/>
            <person name="Hatfull G.F."/>
        </authorList>
    </citation>
    <scope>NUCLEOTIDE SEQUENCE [LARGE SCALE GENOMIC DNA]</scope>
</reference>
<dbReference type="Gene3D" id="3.40.30.10">
    <property type="entry name" value="Glutaredoxin"/>
    <property type="match status" value="1"/>
</dbReference>
<dbReference type="Pfam" id="PF00462">
    <property type="entry name" value="Glutaredoxin"/>
    <property type="match status" value="1"/>
</dbReference>
<dbReference type="KEGG" id="vg:60321816"/>
<organism evidence="2 3">
    <name type="scientific">Mycobacterium phage Eponine</name>
    <dbReference type="NCBI Taxonomy" id="2708631"/>
    <lineage>
        <taxon>Viruses</taxon>
        <taxon>Duplodnaviria</taxon>
        <taxon>Heunggongvirae</taxon>
        <taxon>Uroviricota</taxon>
        <taxon>Caudoviricetes</taxon>
        <taxon>Weiservirinae</taxon>
        <taxon>Fionnbharthvirus</taxon>
        <taxon>Fionnbharthvirus eponine</taxon>
    </lineage>
</organism>
<proteinExistence type="predicted"/>
<dbReference type="InterPro" id="IPR002109">
    <property type="entry name" value="Glutaredoxin"/>
</dbReference>